<gene>
    <name evidence="2" type="ORF">L228DRAFT_268784</name>
</gene>
<dbReference type="InterPro" id="IPR001245">
    <property type="entry name" value="Ser-Thr/Tyr_kinase_cat_dom"/>
</dbReference>
<keyword evidence="3" id="KW-1185">Reference proteome</keyword>
<keyword evidence="2" id="KW-0418">Kinase</keyword>
<name>A0A165GKQ3_XYLHT</name>
<dbReference type="Proteomes" id="UP000076632">
    <property type="component" value="Unassembled WGS sequence"/>
</dbReference>
<dbReference type="PROSITE" id="PS50011">
    <property type="entry name" value="PROTEIN_KINASE_DOM"/>
    <property type="match status" value="1"/>
</dbReference>
<dbReference type="PANTHER" id="PTHR44329">
    <property type="entry name" value="SERINE/THREONINE-PROTEIN KINASE TNNI3K-RELATED"/>
    <property type="match status" value="1"/>
</dbReference>
<dbReference type="InParanoid" id="A0A165GKQ3"/>
<feature type="domain" description="Protein kinase" evidence="1">
    <location>
        <begin position="13"/>
        <end position="251"/>
    </location>
</feature>
<evidence type="ECO:0000259" key="1">
    <source>
        <dbReference type="PROSITE" id="PS50011"/>
    </source>
</evidence>
<sequence length="270" mass="30928">MCIYKTRQPIEEPSPQNIIACGNLGVVHKLNGQLVRKLPSNPSNPNSLRAIKTEARIYQHLQKHKRIARCLSATDDHVDLRYESHGDLASYLHNHTVTERFRICVAQQAIEAIHYIHEKEVIHSDLSARQFLLDGRLNLRLCDFSGSSLKGSDALVLENASHFLPRDEDAPNTVCSDIFALGSTLYEIFAGKMPYAGLSEEEILKLYCQKVFPDLSMIKREAWRRVITKCWHAEYNNTAEIFGEIHKRSWICYRSWLRLCPNKTTKPAPT</sequence>
<dbReference type="Gene3D" id="1.10.510.10">
    <property type="entry name" value="Transferase(Phosphotransferase) domain 1"/>
    <property type="match status" value="1"/>
</dbReference>
<proteinExistence type="predicted"/>
<accession>A0A165GKQ3</accession>
<organism evidence="2 3">
    <name type="scientific">Xylona heveae (strain CBS 132557 / TC161)</name>
    <dbReference type="NCBI Taxonomy" id="1328760"/>
    <lineage>
        <taxon>Eukaryota</taxon>
        <taxon>Fungi</taxon>
        <taxon>Dikarya</taxon>
        <taxon>Ascomycota</taxon>
        <taxon>Pezizomycotina</taxon>
        <taxon>Xylonomycetes</taxon>
        <taxon>Xylonales</taxon>
        <taxon>Xylonaceae</taxon>
        <taxon>Xylona</taxon>
    </lineage>
</organism>
<dbReference type="SUPFAM" id="SSF56112">
    <property type="entry name" value="Protein kinase-like (PK-like)"/>
    <property type="match status" value="1"/>
</dbReference>
<dbReference type="GO" id="GO:0004674">
    <property type="term" value="F:protein serine/threonine kinase activity"/>
    <property type="evidence" value="ECO:0007669"/>
    <property type="project" value="TreeGrafter"/>
</dbReference>
<dbReference type="InterPro" id="IPR011009">
    <property type="entry name" value="Kinase-like_dom_sf"/>
</dbReference>
<dbReference type="AlphaFoldDB" id="A0A165GKQ3"/>
<evidence type="ECO:0000313" key="2">
    <source>
        <dbReference type="EMBL" id="KZF22309.1"/>
    </source>
</evidence>
<dbReference type="EMBL" id="KV407459">
    <property type="protein sequence ID" value="KZF22309.1"/>
    <property type="molecule type" value="Genomic_DNA"/>
</dbReference>
<dbReference type="OMA" id="FYLPRHW"/>
<reference evidence="2 3" key="1">
    <citation type="journal article" date="2016" name="Fungal Biol.">
        <title>The genome of Xylona heveae provides a window into fungal endophytism.</title>
        <authorList>
            <person name="Gazis R."/>
            <person name="Kuo A."/>
            <person name="Riley R."/>
            <person name="LaButti K."/>
            <person name="Lipzen A."/>
            <person name="Lin J."/>
            <person name="Amirebrahimi M."/>
            <person name="Hesse C.N."/>
            <person name="Spatafora J.W."/>
            <person name="Henrissat B."/>
            <person name="Hainaut M."/>
            <person name="Grigoriev I.V."/>
            <person name="Hibbett D.S."/>
        </authorList>
    </citation>
    <scope>NUCLEOTIDE SEQUENCE [LARGE SCALE GENOMIC DNA]</scope>
    <source>
        <strain evidence="2 3">TC161</strain>
    </source>
</reference>
<dbReference type="GO" id="GO:0005524">
    <property type="term" value="F:ATP binding"/>
    <property type="evidence" value="ECO:0007669"/>
    <property type="project" value="InterPro"/>
</dbReference>
<dbReference type="RefSeq" id="XP_018187864.1">
    <property type="nucleotide sequence ID" value="XM_018335195.1"/>
</dbReference>
<dbReference type="InterPro" id="IPR051681">
    <property type="entry name" value="Ser/Thr_Kinases-Pseudokinases"/>
</dbReference>
<dbReference type="STRING" id="1328760.A0A165GKQ3"/>
<dbReference type="InterPro" id="IPR000719">
    <property type="entry name" value="Prot_kinase_dom"/>
</dbReference>
<dbReference type="GeneID" id="28900332"/>
<dbReference type="Pfam" id="PF07714">
    <property type="entry name" value="PK_Tyr_Ser-Thr"/>
    <property type="match status" value="1"/>
</dbReference>
<protein>
    <submittedName>
        <fullName evidence="2">Kinase-like protein</fullName>
    </submittedName>
</protein>
<evidence type="ECO:0000313" key="3">
    <source>
        <dbReference type="Proteomes" id="UP000076632"/>
    </source>
</evidence>
<keyword evidence="2" id="KW-0808">Transferase</keyword>
<dbReference type="OrthoDB" id="1668230at2759"/>